<dbReference type="Proteomes" id="UP001321473">
    <property type="component" value="Unassembled WGS sequence"/>
</dbReference>
<gene>
    <name evidence="13" type="ORF">V5799_019434</name>
</gene>
<evidence type="ECO:0000256" key="7">
    <source>
        <dbReference type="ARBA" id="ARBA00023053"/>
    </source>
</evidence>
<evidence type="ECO:0000256" key="4">
    <source>
        <dbReference type="ARBA" id="ARBA00022475"/>
    </source>
</evidence>
<evidence type="ECO:0000256" key="2">
    <source>
        <dbReference type="ARBA" id="ARBA00006434"/>
    </source>
</evidence>
<evidence type="ECO:0000313" key="13">
    <source>
        <dbReference type="EMBL" id="KAK8779225.1"/>
    </source>
</evidence>
<feature type="transmembrane region" description="Helical" evidence="12">
    <location>
        <begin position="126"/>
        <end position="143"/>
    </location>
</feature>
<dbReference type="EMBL" id="JARKHS020010023">
    <property type="protein sequence ID" value="KAK8779225.1"/>
    <property type="molecule type" value="Genomic_DNA"/>
</dbReference>
<keyword evidence="3" id="KW-0813">Transport</keyword>
<evidence type="ECO:0000256" key="9">
    <source>
        <dbReference type="ARBA" id="ARBA00023136"/>
    </source>
</evidence>
<keyword evidence="14" id="KW-1185">Reference proteome</keyword>
<dbReference type="PANTHER" id="PTHR42985">
    <property type="entry name" value="SODIUM-COUPLED MONOCARBOXYLATE TRANSPORTER"/>
    <property type="match status" value="1"/>
</dbReference>
<dbReference type="GO" id="GO:0005886">
    <property type="term" value="C:plasma membrane"/>
    <property type="evidence" value="ECO:0007669"/>
    <property type="project" value="UniProtKB-SubCell"/>
</dbReference>
<feature type="transmembrane region" description="Helical" evidence="12">
    <location>
        <begin position="69"/>
        <end position="91"/>
    </location>
</feature>
<dbReference type="PROSITE" id="PS50283">
    <property type="entry name" value="NA_SOLUT_SYMP_3"/>
    <property type="match status" value="1"/>
</dbReference>
<keyword evidence="5 12" id="KW-0812">Transmembrane</keyword>
<comment type="similarity">
    <text evidence="2 11">Belongs to the sodium:solute symporter (SSF) (TC 2.A.21) family.</text>
</comment>
<evidence type="ECO:0000256" key="5">
    <source>
        <dbReference type="ARBA" id="ARBA00022692"/>
    </source>
</evidence>
<sequence length="431" mass="47235">YLRRRFDNKVGITACLIYFVLSQTLGAVGIYSAAIAVSTMLTIPLVYTNIGIGLFGTTYTALGGFRSVVWADCIQAIIMIAAPITIIANVINDSRAVSPPLTAISEFNVTKYLISNHVDMTTDDNMWTMLLAGSPYALVRAGFDQMAVQRFMAARTLSEARWIAVAGTLFVVAFFASVGFAALALVYWYRDCDPLVYGAITSYDQIVPYYLKESLSDVNMLRGLFLAGLLSASTSTVSSVVNTHAATFYFDVVAPFFKMNDRKSAVLMRLLGFYVPVLLRLRSFRGAYTSSNIIAMGEREGSGLGLLDISVTLAQVDSSLFESSGVFPLYQLSFFWMSFIGAVFTIVLGTVFSLATGDSTTPRKNLHLISGCFLKIWRRVGCLRRKLQLQENVRKTDTTGGDDPVDDEHTALGSELQAITGAQAEEMHFVQ</sequence>
<evidence type="ECO:0000313" key="14">
    <source>
        <dbReference type="Proteomes" id="UP001321473"/>
    </source>
</evidence>
<evidence type="ECO:0000256" key="8">
    <source>
        <dbReference type="ARBA" id="ARBA00023065"/>
    </source>
</evidence>
<evidence type="ECO:0000256" key="11">
    <source>
        <dbReference type="RuleBase" id="RU362091"/>
    </source>
</evidence>
<feature type="transmembrane region" description="Helical" evidence="12">
    <location>
        <begin position="163"/>
        <end position="189"/>
    </location>
</feature>
<evidence type="ECO:0000256" key="1">
    <source>
        <dbReference type="ARBA" id="ARBA00004651"/>
    </source>
</evidence>
<dbReference type="GO" id="GO:0006814">
    <property type="term" value="P:sodium ion transport"/>
    <property type="evidence" value="ECO:0007669"/>
    <property type="project" value="UniProtKB-KW"/>
</dbReference>
<feature type="transmembrane region" description="Helical" evidence="12">
    <location>
        <begin position="265"/>
        <end position="281"/>
    </location>
</feature>
<name>A0AAQ4EX87_AMBAM</name>
<dbReference type="PANTHER" id="PTHR42985:SF40">
    <property type="entry name" value="LD47995P-RELATED"/>
    <property type="match status" value="1"/>
</dbReference>
<feature type="transmembrane region" description="Helical" evidence="12">
    <location>
        <begin position="12"/>
        <end position="35"/>
    </location>
</feature>
<dbReference type="Gene3D" id="1.20.1730.10">
    <property type="entry name" value="Sodium/glucose cotransporter"/>
    <property type="match status" value="1"/>
</dbReference>
<feature type="transmembrane region" description="Helical" evidence="12">
    <location>
        <begin position="223"/>
        <end position="245"/>
    </location>
</feature>
<dbReference type="AlphaFoldDB" id="A0AAQ4EX87"/>
<dbReference type="InterPro" id="IPR051163">
    <property type="entry name" value="Sodium:Solute_Symporter_SSF"/>
</dbReference>
<evidence type="ECO:0000256" key="6">
    <source>
        <dbReference type="ARBA" id="ARBA00022989"/>
    </source>
</evidence>
<keyword evidence="4" id="KW-1003">Cell membrane</keyword>
<evidence type="ECO:0000256" key="10">
    <source>
        <dbReference type="ARBA" id="ARBA00023201"/>
    </source>
</evidence>
<dbReference type="InterPro" id="IPR038377">
    <property type="entry name" value="Na/Glc_symporter_sf"/>
</dbReference>
<keyword evidence="8" id="KW-0406">Ion transport</keyword>
<keyword evidence="9 12" id="KW-0472">Membrane</keyword>
<keyword evidence="6 12" id="KW-1133">Transmembrane helix</keyword>
<accession>A0AAQ4EX87</accession>
<dbReference type="GO" id="GO:0015293">
    <property type="term" value="F:symporter activity"/>
    <property type="evidence" value="ECO:0007669"/>
    <property type="project" value="TreeGrafter"/>
</dbReference>
<reference evidence="13 14" key="1">
    <citation type="journal article" date="2023" name="Arcadia Sci">
        <title>De novo assembly of a long-read Amblyomma americanum tick genome.</title>
        <authorList>
            <person name="Chou S."/>
            <person name="Poskanzer K.E."/>
            <person name="Rollins M."/>
            <person name="Thuy-Boun P.S."/>
        </authorList>
    </citation>
    <scope>NUCLEOTIDE SEQUENCE [LARGE SCALE GENOMIC DNA]</scope>
    <source>
        <strain evidence="13">F_SG_1</strain>
        <tissue evidence="13">Salivary glands</tissue>
    </source>
</reference>
<evidence type="ECO:0000256" key="12">
    <source>
        <dbReference type="SAM" id="Phobius"/>
    </source>
</evidence>
<evidence type="ECO:0000256" key="3">
    <source>
        <dbReference type="ARBA" id="ARBA00022448"/>
    </source>
</evidence>
<protein>
    <submittedName>
        <fullName evidence="13">Uncharacterized protein</fullName>
    </submittedName>
</protein>
<keyword evidence="10" id="KW-0739">Sodium transport</keyword>
<comment type="subcellular location">
    <subcellularLocation>
        <location evidence="1">Cell membrane</location>
        <topology evidence="1">Multi-pass membrane protein</topology>
    </subcellularLocation>
</comment>
<feature type="transmembrane region" description="Helical" evidence="12">
    <location>
        <begin position="41"/>
        <end position="62"/>
    </location>
</feature>
<comment type="caution">
    <text evidence="13">The sequence shown here is derived from an EMBL/GenBank/DDBJ whole genome shotgun (WGS) entry which is preliminary data.</text>
</comment>
<dbReference type="InterPro" id="IPR001734">
    <property type="entry name" value="Na/solute_symporter"/>
</dbReference>
<proteinExistence type="inferred from homology"/>
<dbReference type="Pfam" id="PF00474">
    <property type="entry name" value="SSF"/>
    <property type="match status" value="1"/>
</dbReference>
<organism evidence="13 14">
    <name type="scientific">Amblyomma americanum</name>
    <name type="common">Lone star tick</name>
    <dbReference type="NCBI Taxonomy" id="6943"/>
    <lineage>
        <taxon>Eukaryota</taxon>
        <taxon>Metazoa</taxon>
        <taxon>Ecdysozoa</taxon>
        <taxon>Arthropoda</taxon>
        <taxon>Chelicerata</taxon>
        <taxon>Arachnida</taxon>
        <taxon>Acari</taxon>
        <taxon>Parasitiformes</taxon>
        <taxon>Ixodida</taxon>
        <taxon>Ixodoidea</taxon>
        <taxon>Ixodidae</taxon>
        <taxon>Amblyomminae</taxon>
        <taxon>Amblyomma</taxon>
    </lineage>
</organism>
<feature type="non-terminal residue" evidence="13">
    <location>
        <position position="1"/>
    </location>
</feature>
<keyword evidence="7" id="KW-0915">Sodium</keyword>
<feature type="transmembrane region" description="Helical" evidence="12">
    <location>
        <begin position="333"/>
        <end position="355"/>
    </location>
</feature>